<sequence>MQTEQPITQPNEIEKIVDHALNQTKIIDMHTHLFPPSFESLCLTGIDQLLNYHYLVSETFLWSDLPYETFWRLSEKERAEYVWETLFVHNSPVSEAGQGLLTILQMLDVPVSKDLNQIRRWFNQQRDVHKYIDRIMDMANIDRIVMTNDPFDPVERKLWKKQHPDQRFLPALRLDPLLNHWSDTYPLLQSMGYDVMEKLTTQTVEQVQRFIRDWIAVMNPVYVAVSLPYYFNYPQDSVSTALLDHCLLPVCAEYRLPLALMIGTKRRVNPDLQLAGDMAGHAELTSLEHLCRNYPQQKFLVTMLSRENQYELVTLAQKFRNMMVFGCWWFLNTPQLIEEISQMRFDQLGNRFIFQHSDCRIFEQLLYKWAHSKQVLRGMLVKNYQALLERGWQQTAADIRRDIDKLLCRNFVDFVQLPSS</sequence>
<comment type="caution">
    <text evidence="1">The sequence shown here is derived from an EMBL/GenBank/DDBJ whole genome shotgun (WGS) entry which is preliminary data.</text>
</comment>
<name>A0ABU0CR47_9BACI</name>
<keyword evidence="2" id="KW-1185">Reference proteome</keyword>
<organism evidence="1 2">
    <name type="scientific">Caldalkalibacillus uzonensis</name>
    <dbReference type="NCBI Taxonomy" id="353224"/>
    <lineage>
        <taxon>Bacteria</taxon>
        <taxon>Bacillati</taxon>
        <taxon>Bacillota</taxon>
        <taxon>Bacilli</taxon>
        <taxon>Bacillales</taxon>
        <taxon>Bacillaceae</taxon>
        <taxon>Caldalkalibacillus</taxon>
    </lineage>
</organism>
<reference evidence="1 2" key="1">
    <citation type="submission" date="2023-07" db="EMBL/GenBank/DDBJ databases">
        <title>Genomic Encyclopedia of Type Strains, Phase IV (KMG-IV): sequencing the most valuable type-strain genomes for metagenomic binning, comparative biology and taxonomic classification.</title>
        <authorList>
            <person name="Goeker M."/>
        </authorList>
    </citation>
    <scope>NUCLEOTIDE SEQUENCE [LARGE SCALE GENOMIC DNA]</scope>
    <source>
        <strain evidence="1 2">DSM 17740</strain>
    </source>
</reference>
<dbReference type="InterPro" id="IPR032466">
    <property type="entry name" value="Metal_Hydrolase"/>
</dbReference>
<evidence type="ECO:0008006" key="3">
    <source>
        <dbReference type="Google" id="ProtNLM"/>
    </source>
</evidence>
<dbReference type="RefSeq" id="WP_307337217.1">
    <property type="nucleotide sequence ID" value="NZ_JAUSUQ010000004.1"/>
</dbReference>
<protein>
    <recommendedName>
        <fullName evidence="3">Glucuronate isomerase</fullName>
    </recommendedName>
</protein>
<proteinExistence type="predicted"/>
<dbReference type="SUPFAM" id="SSF51556">
    <property type="entry name" value="Metallo-dependent hydrolases"/>
    <property type="match status" value="1"/>
</dbReference>
<accession>A0ABU0CR47</accession>
<dbReference type="EMBL" id="JAUSUQ010000004">
    <property type="protein sequence ID" value="MDQ0338607.1"/>
    <property type="molecule type" value="Genomic_DNA"/>
</dbReference>
<dbReference type="Gene3D" id="3.20.20.140">
    <property type="entry name" value="Metal-dependent hydrolases"/>
    <property type="match status" value="1"/>
</dbReference>
<dbReference type="Gene3D" id="1.10.2020.10">
    <property type="entry name" value="uronate isomerase, domain 2, chain A"/>
    <property type="match status" value="1"/>
</dbReference>
<evidence type="ECO:0000313" key="2">
    <source>
        <dbReference type="Proteomes" id="UP001232445"/>
    </source>
</evidence>
<evidence type="ECO:0000313" key="1">
    <source>
        <dbReference type="EMBL" id="MDQ0338607.1"/>
    </source>
</evidence>
<gene>
    <name evidence="1" type="ORF">J2S00_001393</name>
</gene>
<dbReference type="Proteomes" id="UP001232445">
    <property type="component" value="Unassembled WGS sequence"/>
</dbReference>